<feature type="signal peptide" evidence="3">
    <location>
        <begin position="1"/>
        <end position="17"/>
    </location>
</feature>
<dbReference type="InterPro" id="IPR036574">
    <property type="entry name" value="Scorpion_toxin-like_sf"/>
</dbReference>
<evidence type="ECO:0000256" key="2">
    <source>
        <dbReference type="ARBA" id="ARBA00022525"/>
    </source>
</evidence>
<dbReference type="PROSITE" id="PS01138">
    <property type="entry name" value="SCORP_SHORT_TOXIN"/>
    <property type="match status" value="1"/>
</dbReference>
<reference evidence="4" key="1">
    <citation type="submission" date="2007-10" db="EMBL/GenBank/DDBJ databases">
        <title>Classification and functional annotation of ESTs from venom glands of Isometrus maculatus.</title>
        <authorList>
            <person name="Li W."/>
            <person name="Ma Y."/>
            <person name="Zhao R."/>
            <person name="Cao Z."/>
        </authorList>
    </citation>
    <scope>NUCLEOTIDE SEQUENCE</scope>
    <source>
        <tissue evidence="4">Venom gland</tissue>
    </source>
</reference>
<evidence type="ECO:0008006" key="5">
    <source>
        <dbReference type="Google" id="ProtNLM"/>
    </source>
</evidence>
<dbReference type="InterPro" id="IPR001947">
    <property type="entry name" value="Scorpion_toxinS_K_inh"/>
</dbReference>
<evidence type="ECO:0000256" key="1">
    <source>
        <dbReference type="ARBA" id="ARBA00004613"/>
    </source>
</evidence>
<accession>A0A0U1SSR1</accession>
<dbReference type="Gene3D" id="3.30.30.10">
    <property type="entry name" value="Knottin, scorpion toxin-like"/>
    <property type="match status" value="1"/>
</dbReference>
<dbReference type="Pfam" id="PF00451">
    <property type="entry name" value="Toxin_2"/>
    <property type="match status" value="1"/>
</dbReference>
<name>A0A0U1SSR1_ISOMC</name>
<evidence type="ECO:0000256" key="3">
    <source>
        <dbReference type="SAM" id="SignalP"/>
    </source>
</evidence>
<keyword evidence="3" id="KW-0732">Signal</keyword>
<organism evidence="4">
    <name type="scientific">Isometrus maculatus</name>
    <name type="common">Lesser brown scorpion</name>
    <name type="synonym">Scorpio maculatus</name>
    <dbReference type="NCBI Taxonomy" id="497827"/>
    <lineage>
        <taxon>Eukaryota</taxon>
        <taxon>Metazoa</taxon>
        <taxon>Ecdysozoa</taxon>
        <taxon>Arthropoda</taxon>
        <taxon>Chelicerata</taxon>
        <taxon>Arachnida</taxon>
        <taxon>Scorpiones</taxon>
        <taxon>Buthida</taxon>
        <taxon>Buthoidea</taxon>
        <taxon>Buthidae</taxon>
        <taxon>Isometrus</taxon>
    </lineage>
</organism>
<evidence type="ECO:0000313" key="4">
    <source>
        <dbReference type="EMBL" id="ACD11921.1"/>
    </source>
</evidence>
<feature type="chain" id="PRO_5006829154" description="TIL domain-containing protein" evidence="3">
    <location>
        <begin position="18"/>
        <end position="68"/>
    </location>
</feature>
<proteinExistence type="evidence at transcript level"/>
<protein>
    <recommendedName>
        <fullName evidence="5">TIL domain-containing protein</fullName>
    </recommendedName>
</protein>
<dbReference type="GO" id="GO:0005576">
    <property type="term" value="C:extracellular region"/>
    <property type="evidence" value="ECO:0007669"/>
    <property type="project" value="UniProtKB-SubCell"/>
</dbReference>
<comment type="subcellular location">
    <subcellularLocation>
        <location evidence="1">Secreted</location>
    </subcellularLocation>
</comment>
<dbReference type="GO" id="GO:0008200">
    <property type="term" value="F:ion channel inhibitor activity"/>
    <property type="evidence" value="ECO:0007669"/>
    <property type="project" value="InterPro"/>
</dbReference>
<sequence>MKLILVLLVLWLASASAQIDLHVKCDNVDDCDRPCEVWECLPPSKCINKKCTCYPGVKIKGCTPIRNK</sequence>
<keyword evidence="2" id="KW-0964">Secreted</keyword>
<dbReference type="SUPFAM" id="SSF57095">
    <property type="entry name" value="Scorpion toxin-like"/>
    <property type="match status" value="1"/>
</dbReference>
<dbReference type="EMBL" id="EU252348">
    <property type="protein sequence ID" value="ACD11921.1"/>
    <property type="molecule type" value="mRNA"/>
</dbReference>
<dbReference type="AlphaFoldDB" id="A0A0U1SSR1"/>